<name>A0A9Q1GT09_9CARY</name>
<dbReference type="EMBL" id="JAKOGI010001782">
    <property type="protein sequence ID" value="KAJ8424073.1"/>
    <property type="molecule type" value="Genomic_DNA"/>
</dbReference>
<feature type="compositionally biased region" description="Basic and acidic residues" evidence="1">
    <location>
        <begin position="162"/>
        <end position="186"/>
    </location>
</feature>
<evidence type="ECO:0000313" key="2">
    <source>
        <dbReference type="EMBL" id="KAJ8424073.1"/>
    </source>
</evidence>
<reference evidence="2" key="1">
    <citation type="submission" date="2022-04" db="EMBL/GenBank/DDBJ databases">
        <title>Carnegiea gigantea Genome sequencing and assembly v2.</title>
        <authorList>
            <person name="Copetti D."/>
            <person name="Sanderson M.J."/>
            <person name="Burquez A."/>
            <person name="Wojciechowski M.F."/>
        </authorList>
    </citation>
    <scope>NUCLEOTIDE SEQUENCE</scope>
    <source>
        <strain evidence="2">SGP5-SGP5p</strain>
        <tissue evidence="2">Aerial part</tissue>
    </source>
</reference>
<comment type="caution">
    <text evidence="2">The sequence shown here is derived from an EMBL/GenBank/DDBJ whole genome shotgun (WGS) entry which is preliminary data.</text>
</comment>
<dbReference type="OrthoDB" id="1000226at2759"/>
<dbReference type="AlphaFoldDB" id="A0A9Q1GT09"/>
<sequence>MGLEPDVDKQIKAIRQIFLYKDRMDSFGSSIAQRAITSLMLGTEEELTEFFNPINLDYIFDDDGPLNLWLSEKEQPLNLDENKVNAAINIIEDDDPQPDAPAPFRYSVDQQPQDMQGSDYESEGHFLPSSSHGGSGGGGDGGNGGANKMGAAYSFRQSTDYFTDRGRGVPVEDDRRRRRSPDKQPREPTQTYRRVRKGKELVQPHGYPIDAMYGYTDFQEVPSNFTGPGLFAHSGGYDTYGGVLNNYGYS</sequence>
<proteinExistence type="predicted"/>
<accession>A0A9Q1GT09</accession>
<feature type="compositionally biased region" description="Gly residues" evidence="1">
    <location>
        <begin position="133"/>
        <end position="147"/>
    </location>
</feature>
<organism evidence="2 3">
    <name type="scientific">Carnegiea gigantea</name>
    <dbReference type="NCBI Taxonomy" id="171969"/>
    <lineage>
        <taxon>Eukaryota</taxon>
        <taxon>Viridiplantae</taxon>
        <taxon>Streptophyta</taxon>
        <taxon>Embryophyta</taxon>
        <taxon>Tracheophyta</taxon>
        <taxon>Spermatophyta</taxon>
        <taxon>Magnoliopsida</taxon>
        <taxon>eudicotyledons</taxon>
        <taxon>Gunneridae</taxon>
        <taxon>Pentapetalae</taxon>
        <taxon>Caryophyllales</taxon>
        <taxon>Cactineae</taxon>
        <taxon>Cactaceae</taxon>
        <taxon>Cactoideae</taxon>
        <taxon>Echinocereeae</taxon>
        <taxon>Carnegiea</taxon>
    </lineage>
</organism>
<evidence type="ECO:0000313" key="3">
    <source>
        <dbReference type="Proteomes" id="UP001153076"/>
    </source>
</evidence>
<protein>
    <submittedName>
        <fullName evidence="2">Uncharacterized protein</fullName>
    </submittedName>
</protein>
<feature type="region of interest" description="Disordered" evidence="1">
    <location>
        <begin position="92"/>
        <end position="193"/>
    </location>
</feature>
<gene>
    <name evidence="2" type="ORF">Cgig2_020698</name>
</gene>
<dbReference type="Proteomes" id="UP001153076">
    <property type="component" value="Unassembled WGS sequence"/>
</dbReference>
<keyword evidence="3" id="KW-1185">Reference proteome</keyword>
<evidence type="ECO:0000256" key="1">
    <source>
        <dbReference type="SAM" id="MobiDB-lite"/>
    </source>
</evidence>